<evidence type="ECO:0000313" key="2">
    <source>
        <dbReference type="EMBL" id="MCA9382087.1"/>
    </source>
</evidence>
<name>A0A955L367_9BACT</name>
<feature type="domain" description="Carbohydrate binding module xylan-binding" evidence="1">
    <location>
        <begin position="553"/>
        <end position="637"/>
    </location>
</feature>
<dbReference type="AlphaFoldDB" id="A0A955L367"/>
<dbReference type="Pfam" id="PF16841">
    <property type="entry name" value="CBM60"/>
    <property type="match status" value="1"/>
</dbReference>
<organism evidence="2 3">
    <name type="scientific">Candidatus Dojkabacteria bacterium</name>
    <dbReference type="NCBI Taxonomy" id="2099670"/>
    <lineage>
        <taxon>Bacteria</taxon>
        <taxon>Candidatus Dojkabacteria</taxon>
    </lineage>
</organism>
<reference evidence="2" key="1">
    <citation type="submission" date="2020-04" db="EMBL/GenBank/DDBJ databases">
        <authorList>
            <person name="Zhang T."/>
        </authorList>
    </citation>
    <scope>NUCLEOTIDE SEQUENCE</scope>
    <source>
        <strain evidence="2">HKST-UBA10</strain>
    </source>
</reference>
<feature type="non-terminal residue" evidence="2">
    <location>
        <position position="683"/>
    </location>
</feature>
<evidence type="ECO:0000313" key="3">
    <source>
        <dbReference type="Proteomes" id="UP000782843"/>
    </source>
</evidence>
<gene>
    <name evidence="2" type="ORF">KC660_01620</name>
</gene>
<feature type="non-terminal residue" evidence="2">
    <location>
        <position position="1"/>
    </location>
</feature>
<dbReference type="Proteomes" id="UP000782843">
    <property type="component" value="Unassembled WGS sequence"/>
</dbReference>
<comment type="caution">
    <text evidence="2">The sequence shown here is derived from an EMBL/GenBank/DDBJ whole genome shotgun (WGS) entry which is preliminary data.</text>
</comment>
<proteinExistence type="predicted"/>
<accession>A0A955L367</accession>
<evidence type="ECO:0000259" key="1">
    <source>
        <dbReference type="Pfam" id="PF16841"/>
    </source>
</evidence>
<dbReference type="InterPro" id="IPR031768">
    <property type="entry name" value="CBM60_xylan-bd"/>
</dbReference>
<sequence length="683" mass="75528">PGSNLRTVEDTSYDGYIARSTNARGVRSVTEVDAYGNTIRTVQYLCESGYTECSNNTGGQGVTTTFEYDRLLGKPTKVIDPNGVIVQQNYYDTAGNVLYATDLDRGESIVYYDSKGRVNKAVDSKGTSVNTTTFDGLNRPKVVVVKDSTGRDVRKETYAYDAQMLGTTSETKLFDYDLGNSALQITTSDVDLLGRSKKNTVKTLDLTDTATLAGQGDPKYITQEKTATYSETGARLLSETKIASSLTGSNLQTIDKVGYTYDEDGKLVKSTDKQTNTDYIRNINYNYKGQPDVIGLGNNSQERYEYDGFGRMTRKVVNSLVGGNTNALFDVNYRYEVINGNTTSLINGIISNLDSSEKNSFSYDSFGRLEGTVNNTTATPNTEYTASYLYDKLGNITEKTEEEIGGTSKSNMSDPRYFSGATNQYKNGSNGCIPDADYISKTGYNAQVDGCPYHALKRADLNDGSGTKRIYYLYDKKGNLVKEVNVTDNTSRVYEYSVLDLPITVSDYNNRTATGDPESKSYYVYGLGGIRVGKVLGADASAPPPHQNEGSLVVINAKGNNDGGEWSKMQLKVNGQMLKEWTVDTPDYSDQYRFTTTTPIDLAVDNVEVYFVNDWYRAGVGDRNLWVASVKVDTETFLTLDTREGRKMWSHGAKWTSQTQCNTEGYMLTDKISCNGYFRLPKL</sequence>
<dbReference type="Gene3D" id="2.60.60.40">
    <property type="match status" value="1"/>
</dbReference>
<dbReference type="Gene3D" id="2.180.10.10">
    <property type="entry name" value="RHS repeat-associated core"/>
    <property type="match status" value="1"/>
</dbReference>
<protein>
    <recommendedName>
        <fullName evidence="1">Carbohydrate binding module xylan-binding domain-containing protein</fullName>
    </recommendedName>
</protein>
<dbReference type="EMBL" id="JAGQLG010000057">
    <property type="protein sequence ID" value="MCA9382087.1"/>
    <property type="molecule type" value="Genomic_DNA"/>
</dbReference>
<reference evidence="2" key="2">
    <citation type="journal article" date="2021" name="Microbiome">
        <title>Successional dynamics and alternative stable states in a saline activated sludge microbial community over 9 years.</title>
        <authorList>
            <person name="Wang Y."/>
            <person name="Ye J."/>
            <person name="Ju F."/>
            <person name="Liu L."/>
            <person name="Boyd J.A."/>
            <person name="Deng Y."/>
            <person name="Parks D.H."/>
            <person name="Jiang X."/>
            <person name="Yin X."/>
            <person name="Woodcroft B.J."/>
            <person name="Tyson G.W."/>
            <person name="Hugenholtz P."/>
            <person name="Polz M.F."/>
            <person name="Zhang T."/>
        </authorList>
    </citation>
    <scope>NUCLEOTIDE SEQUENCE</scope>
    <source>
        <strain evidence="2">HKST-UBA10</strain>
    </source>
</reference>